<name>A0A1G7I5W2_9BACT</name>
<evidence type="ECO:0000313" key="15">
    <source>
        <dbReference type="EMBL" id="SDF08095.1"/>
    </source>
</evidence>
<protein>
    <recommendedName>
        <fullName evidence="5">Nitrogenase iron-iron protein delta chain</fullName>
        <ecNumber evidence="4">1.18.6.1</ecNumber>
    </recommendedName>
    <alternativeName>
        <fullName evidence="13">Nitrogenase component I</fullName>
    </alternativeName>
</protein>
<evidence type="ECO:0000256" key="3">
    <source>
        <dbReference type="ARBA" id="ARBA00011515"/>
    </source>
</evidence>
<gene>
    <name evidence="15" type="ORF">SAMN05192586_101165</name>
</gene>
<evidence type="ECO:0000256" key="2">
    <source>
        <dbReference type="ARBA" id="ARBA00004064"/>
    </source>
</evidence>
<comment type="subunit">
    <text evidence="3">Hexamer of two alpha, two beta, and two delta chains.</text>
</comment>
<keyword evidence="7" id="KW-0547">Nucleotide-binding</keyword>
<organism evidence="15 16">
    <name type="scientific">Desulfovibrio legallii</name>
    <dbReference type="NCBI Taxonomy" id="571438"/>
    <lineage>
        <taxon>Bacteria</taxon>
        <taxon>Pseudomonadati</taxon>
        <taxon>Thermodesulfobacteriota</taxon>
        <taxon>Desulfovibrionia</taxon>
        <taxon>Desulfovibrionales</taxon>
        <taxon>Desulfovibrionaceae</taxon>
        <taxon>Desulfovibrio</taxon>
    </lineage>
</organism>
<comment type="cofactor">
    <cofactor evidence="1">
        <name>iron-sulfur cluster</name>
        <dbReference type="ChEBI" id="CHEBI:30408"/>
    </cofactor>
</comment>
<dbReference type="InterPro" id="IPR004349">
    <property type="entry name" value="V/Nase_d_su"/>
</dbReference>
<evidence type="ECO:0000256" key="5">
    <source>
        <dbReference type="ARBA" id="ARBA00015525"/>
    </source>
</evidence>
<dbReference type="InterPro" id="IPR014278">
    <property type="entry name" value="Nase_Fe-Fe_dsu"/>
</dbReference>
<dbReference type="Pfam" id="PF03139">
    <property type="entry name" value="AnfG_VnfG"/>
    <property type="match status" value="1"/>
</dbReference>
<dbReference type="GO" id="GO:0005524">
    <property type="term" value="F:ATP binding"/>
    <property type="evidence" value="ECO:0007669"/>
    <property type="project" value="UniProtKB-KW"/>
</dbReference>
<dbReference type="AlphaFoldDB" id="A0A1G7I5W2"/>
<keyword evidence="11" id="KW-0411">Iron-sulfur</keyword>
<evidence type="ECO:0000256" key="11">
    <source>
        <dbReference type="ARBA" id="ARBA00023014"/>
    </source>
</evidence>
<keyword evidence="9" id="KW-0560">Oxidoreductase</keyword>
<evidence type="ECO:0000256" key="1">
    <source>
        <dbReference type="ARBA" id="ARBA00001915"/>
    </source>
</evidence>
<dbReference type="RefSeq" id="WP_092152431.1">
    <property type="nucleotide sequence ID" value="NZ_FNBX01000001.1"/>
</dbReference>
<dbReference type="EMBL" id="FNBX01000001">
    <property type="protein sequence ID" value="SDF08095.1"/>
    <property type="molecule type" value="Genomic_DNA"/>
</dbReference>
<dbReference type="OrthoDB" id="198407at2"/>
<keyword evidence="6" id="KW-0479">Metal-binding</keyword>
<keyword evidence="16" id="KW-1185">Reference proteome</keyword>
<evidence type="ECO:0000256" key="4">
    <source>
        <dbReference type="ARBA" id="ARBA00012773"/>
    </source>
</evidence>
<accession>A0A1G7I5W2</accession>
<evidence type="ECO:0000256" key="6">
    <source>
        <dbReference type="ARBA" id="ARBA00022723"/>
    </source>
</evidence>
<evidence type="ECO:0000256" key="7">
    <source>
        <dbReference type="ARBA" id="ARBA00022741"/>
    </source>
</evidence>
<dbReference type="Proteomes" id="UP000199355">
    <property type="component" value="Unassembled WGS sequence"/>
</dbReference>
<proteinExistence type="predicted"/>
<dbReference type="EC" id="1.18.6.1" evidence="4"/>
<dbReference type="NCBIfam" id="TIGR02929">
    <property type="entry name" value="anfG_nitrog"/>
    <property type="match status" value="1"/>
</dbReference>
<evidence type="ECO:0000256" key="12">
    <source>
        <dbReference type="ARBA" id="ARBA00023231"/>
    </source>
</evidence>
<evidence type="ECO:0000256" key="14">
    <source>
        <dbReference type="ARBA" id="ARBA00047967"/>
    </source>
</evidence>
<evidence type="ECO:0000256" key="10">
    <source>
        <dbReference type="ARBA" id="ARBA00023004"/>
    </source>
</evidence>
<dbReference type="STRING" id="571438.SAMN05192586_101165"/>
<evidence type="ECO:0000313" key="16">
    <source>
        <dbReference type="Proteomes" id="UP000199355"/>
    </source>
</evidence>
<evidence type="ECO:0000256" key="13">
    <source>
        <dbReference type="ARBA" id="ARBA00030899"/>
    </source>
</evidence>
<reference evidence="16" key="1">
    <citation type="submission" date="2016-10" db="EMBL/GenBank/DDBJ databases">
        <authorList>
            <person name="Varghese N."/>
            <person name="Submissions S."/>
        </authorList>
    </citation>
    <scope>NUCLEOTIDE SEQUENCE [LARGE SCALE GENOMIC DNA]</scope>
    <source>
        <strain evidence="16">KHC7</strain>
    </source>
</reference>
<dbReference type="GO" id="GO:0016163">
    <property type="term" value="F:nitrogenase activity"/>
    <property type="evidence" value="ECO:0007669"/>
    <property type="project" value="UniProtKB-EC"/>
</dbReference>
<comment type="function">
    <text evidence="2">The key enzymatic reactions in nitrogen fixation are catalyzed by the nitrogenase complex, which has 2 components: the iron protein (component 2) and a component 1 which is either a molybdenum-iron protein, a vanadium-iron, or an iron-iron protein.</text>
</comment>
<keyword evidence="8" id="KW-0067">ATP-binding</keyword>
<sequence>MADGSATNPQVEAIIDYIMKKCLWQFHSRAWDRERQNAGVMGQTTQILCGETPDLSTPENRCYWVDAVIMAKNLQQQHAWLRAMGAEEIRKLMSATKERLDYLTIHGSLNQELTDPKY</sequence>
<keyword evidence="12" id="KW-0535">Nitrogen fixation</keyword>
<evidence type="ECO:0000256" key="9">
    <source>
        <dbReference type="ARBA" id="ARBA00023002"/>
    </source>
</evidence>
<keyword evidence="10" id="KW-0408">Iron</keyword>
<evidence type="ECO:0000256" key="8">
    <source>
        <dbReference type="ARBA" id="ARBA00022840"/>
    </source>
</evidence>
<dbReference type="GO" id="GO:0005506">
    <property type="term" value="F:iron ion binding"/>
    <property type="evidence" value="ECO:0007669"/>
    <property type="project" value="InterPro"/>
</dbReference>
<comment type="catalytic activity">
    <reaction evidence="14">
        <text>N2 + 8 reduced [2Fe-2S]-[ferredoxin] + 16 ATP + 16 H2O = H2 + 8 oxidized [2Fe-2S]-[ferredoxin] + 2 NH4(+) + 16 ADP + 16 phosphate + 6 H(+)</text>
        <dbReference type="Rhea" id="RHEA:21448"/>
        <dbReference type="Rhea" id="RHEA-COMP:10000"/>
        <dbReference type="Rhea" id="RHEA-COMP:10001"/>
        <dbReference type="ChEBI" id="CHEBI:15377"/>
        <dbReference type="ChEBI" id="CHEBI:15378"/>
        <dbReference type="ChEBI" id="CHEBI:17997"/>
        <dbReference type="ChEBI" id="CHEBI:18276"/>
        <dbReference type="ChEBI" id="CHEBI:28938"/>
        <dbReference type="ChEBI" id="CHEBI:30616"/>
        <dbReference type="ChEBI" id="CHEBI:33737"/>
        <dbReference type="ChEBI" id="CHEBI:33738"/>
        <dbReference type="ChEBI" id="CHEBI:43474"/>
        <dbReference type="ChEBI" id="CHEBI:456216"/>
        <dbReference type="EC" id="1.18.6.1"/>
    </reaction>
</comment>
<dbReference type="GO" id="GO:0051536">
    <property type="term" value="F:iron-sulfur cluster binding"/>
    <property type="evidence" value="ECO:0007669"/>
    <property type="project" value="UniProtKB-KW"/>
</dbReference>